<sequence length="189" mass="21304">MSMPYLPCANGQAESTNKTIIQNLKKNLENAKRNWREMLPKVLRAYRTTSKSSTGEMPFSLVYGTEALILVEVGELSARFQQANEGSNSKAMTTALKLLDEKREASLIQIAAQKKKIERYYNRRTNLRYVGIGDLVLKKVTLNTRNINEGKLGQNWEGPYRVLGIVGKGSYKLGTMEGEQLPSNWNILC</sequence>
<gene>
    <name evidence="2" type="primary">LOC142181879</name>
</gene>
<keyword evidence="1" id="KW-1185">Reference proteome</keyword>
<organism evidence="1 2">
    <name type="scientific">Nicotiana tabacum</name>
    <name type="common">Common tobacco</name>
    <dbReference type="NCBI Taxonomy" id="4097"/>
    <lineage>
        <taxon>Eukaryota</taxon>
        <taxon>Viridiplantae</taxon>
        <taxon>Streptophyta</taxon>
        <taxon>Embryophyta</taxon>
        <taxon>Tracheophyta</taxon>
        <taxon>Spermatophyta</taxon>
        <taxon>Magnoliopsida</taxon>
        <taxon>eudicotyledons</taxon>
        <taxon>Gunneridae</taxon>
        <taxon>Pentapetalae</taxon>
        <taxon>asterids</taxon>
        <taxon>lamiids</taxon>
        <taxon>Solanales</taxon>
        <taxon>Solanaceae</taxon>
        <taxon>Nicotianoideae</taxon>
        <taxon>Nicotianeae</taxon>
        <taxon>Nicotiana</taxon>
    </lineage>
</organism>
<reference evidence="1" key="1">
    <citation type="journal article" date="2014" name="Nat. Commun.">
        <title>The tobacco genome sequence and its comparison with those of tomato and potato.</title>
        <authorList>
            <person name="Sierro N."/>
            <person name="Battey J.N."/>
            <person name="Ouadi S."/>
            <person name="Bakaher N."/>
            <person name="Bovet L."/>
            <person name="Willig A."/>
            <person name="Goepfert S."/>
            <person name="Peitsch M.C."/>
            <person name="Ivanov N.V."/>
        </authorList>
    </citation>
    <scope>NUCLEOTIDE SEQUENCE [LARGE SCALE GENOMIC DNA]</scope>
</reference>
<evidence type="ECO:0000313" key="2">
    <source>
        <dbReference type="RefSeq" id="XP_075111619.1"/>
    </source>
</evidence>
<proteinExistence type="predicted"/>
<accession>A0AC58UQZ5</accession>
<dbReference type="Proteomes" id="UP000790787">
    <property type="component" value="Chromosome 6"/>
</dbReference>
<protein>
    <submittedName>
        <fullName evidence="2">Uncharacterized protein LOC142181879</fullName>
    </submittedName>
</protein>
<name>A0AC58UQZ5_TOBAC</name>
<evidence type="ECO:0000313" key="1">
    <source>
        <dbReference type="Proteomes" id="UP000790787"/>
    </source>
</evidence>
<dbReference type="RefSeq" id="XP_075111619.1">
    <property type="nucleotide sequence ID" value="XM_075255518.1"/>
</dbReference>
<reference evidence="2" key="2">
    <citation type="submission" date="2025-08" db="UniProtKB">
        <authorList>
            <consortium name="RefSeq"/>
        </authorList>
    </citation>
    <scope>IDENTIFICATION</scope>
    <source>
        <tissue evidence="2">Leaf</tissue>
    </source>
</reference>